<proteinExistence type="predicted"/>
<feature type="domain" description="Histidine kinase/HSP90-like ATPase" evidence="2">
    <location>
        <begin position="15"/>
        <end position="112"/>
    </location>
</feature>
<dbReference type="PANTHER" id="PTHR35526:SF3">
    <property type="entry name" value="ANTI-SIGMA-F FACTOR RSBW"/>
    <property type="match status" value="1"/>
</dbReference>
<dbReference type="CDD" id="cd16936">
    <property type="entry name" value="HATPase_RsbW-like"/>
    <property type="match status" value="1"/>
</dbReference>
<keyword evidence="4" id="KW-1185">Reference proteome</keyword>
<organism evidence="3 4">
    <name type="scientific">Sphaerisporangium flaviroseum</name>
    <dbReference type="NCBI Taxonomy" id="509199"/>
    <lineage>
        <taxon>Bacteria</taxon>
        <taxon>Bacillati</taxon>
        <taxon>Actinomycetota</taxon>
        <taxon>Actinomycetes</taxon>
        <taxon>Streptosporangiales</taxon>
        <taxon>Streptosporangiaceae</taxon>
        <taxon>Sphaerisporangium</taxon>
    </lineage>
</organism>
<dbReference type="RefSeq" id="WP_344945309.1">
    <property type="nucleotide sequence ID" value="NZ_BAAAZR010000019.1"/>
</dbReference>
<evidence type="ECO:0000313" key="3">
    <source>
        <dbReference type="EMBL" id="GAA3824667.1"/>
    </source>
</evidence>
<gene>
    <name evidence="3" type="ORF">GCM10022226_51720</name>
</gene>
<keyword evidence="1" id="KW-0418">Kinase</keyword>
<accession>A0ABP7IQT8</accession>
<dbReference type="EMBL" id="BAAAZR010000019">
    <property type="protein sequence ID" value="GAA3824667.1"/>
    <property type="molecule type" value="Genomic_DNA"/>
</dbReference>
<dbReference type="SUPFAM" id="SSF55874">
    <property type="entry name" value="ATPase domain of HSP90 chaperone/DNA topoisomerase II/histidine kinase"/>
    <property type="match status" value="1"/>
</dbReference>
<keyword evidence="1" id="KW-0723">Serine/threonine-protein kinase</keyword>
<sequence>MLSGERVSHVFVVVSTIDQVPLARHETARILASWHIDTETAFTAGLIVTELVANVAEHAAAESPTATVMLAADAHWLTVAVHDTHPRLPRALATPHDDGGRGLRMVMLLTEEAGGLHTVEPTACGGKHIVVHLPLRVGLPA</sequence>
<name>A0ABP7IQT8_9ACTN</name>
<dbReference type="InterPro" id="IPR003594">
    <property type="entry name" value="HATPase_dom"/>
</dbReference>
<dbReference type="InterPro" id="IPR050267">
    <property type="entry name" value="Anti-sigma-factor_SerPK"/>
</dbReference>
<evidence type="ECO:0000256" key="1">
    <source>
        <dbReference type="ARBA" id="ARBA00022527"/>
    </source>
</evidence>
<dbReference type="PANTHER" id="PTHR35526">
    <property type="entry name" value="ANTI-SIGMA-F FACTOR RSBW-RELATED"/>
    <property type="match status" value="1"/>
</dbReference>
<keyword evidence="1" id="KW-0808">Transferase</keyword>
<dbReference type="Pfam" id="PF13581">
    <property type="entry name" value="HATPase_c_2"/>
    <property type="match status" value="1"/>
</dbReference>
<dbReference type="InterPro" id="IPR036890">
    <property type="entry name" value="HATPase_C_sf"/>
</dbReference>
<evidence type="ECO:0000259" key="2">
    <source>
        <dbReference type="Pfam" id="PF13581"/>
    </source>
</evidence>
<dbReference type="Proteomes" id="UP001500888">
    <property type="component" value="Unassembled WGS sequence"/>
</dbReference>
<dbReference type="Gene3D" id="3.30.565.10">
    <property type="entry name" value="Histidine kinase-like ATPase, C-terminal domain"/>
    <property type="match status" value="1"/>
</dbReference>
<comment type="caution">
    <text evidence="3">The sequence shown here is derived from an EMBL/GenBank/DDBJ whole genome shotgun (WGS) entry which is preliminary data.</text>
</comment>
<protein>
    <recommendedName>
        <fullName evidence="2">Histidine kinase/HSP90-like ATPase domain-containing protein</fullName>
    </recommendedName>
</protein>
<reference evidence="4" key="1">
    <citation type="journal article" date="2019" name="Int. J. Syst. Evol. Microbiol.">
        <title>The Global Catalogue of Microorganisms (GCM) 10K type strain sequencing project: providing services to taxonomists for standard genome sequencing and annotation.</title>
        <authorList>
            <consortium name="The Broad Institute Genomics Platform"/>
            <consortium name="The Broad Institute Genome Sequencing Center for Infectious Disease"/>
            <person name="Wu L."/>
            <person name="Ma J."/>
        </authorList>
    </citation>
    <scope>NUCLEOTIDE SEQUENCE [LARGE SCALE GENOMIC DNA]</scope>
    <source>
        <strain evidence="4">JCM 16908</strain>
    </source>
</reference>
<evidence type="ECO:0000313" key="4">
    <source>
        <dbReference type="Proteomes" id="UP001500888"/>
    </source>
</evidence>